<comment type="caution">
    <text evidence="3">The sequence shown here is derived from an EMBL/GenBank/DDBJ whole genome shotgun (WGS) entry which is preliminary data.</text>
</comment>
<keyword evidence="2" id="KW-0472">Membrane</keyword>
<keyword evidence="2" id="KW-1133">Transmembrane helix</keyword>
<evidence type="ECO:0000313" key="4">
    <source>
        <dbReference type="Proteomes" id="UP001596368"/>
    </source>
</evidence>
<reference evidence="3 4" key="1">
    <citation type="journal article" date="2019" name="Int. J. Syst. Evol. Microbiol.">
        <title>The Global Catalogue of Microorganisms (GCM) 10K type strain sequencing project: providing services to taxonomists for standard genome sequencing and annotation.</title>
        <authorList>
            <consortium name="The Broad Institute Genomics Platform"/>
            <consortium name="The Broad Institute Genome Sequencing Center for Infectious Disease"/>
            <person name="Wu L."/>
            <person name="Ma J."/>
        </authorList>
    </citation>
    <scope>NUCLEOTIDE SEQUENCE [LARGE SCALE GENOMIC DNA]</scope>
    <source>
        <strain evidence="3 4">DT92</strain>
    </source>
</reference>
<keyword evidence="4" id="KW-1185">Reference proteome</keyword>
<dbReference type="EMBL" id="JBHSZG010000008">
    <property type="protein sequence ID" value="MFC7138153.1"/>
    <property type="molecule type" value="Genomic_DNA"/>
</dbReference>
<proteinExistence type="predicted"/>
<dbReference type="Proteomes" id="UP001596368">
    <property type="component" value="Unassembled WGS sequence"/>
</dbReference>
<dbReference type="InterPro" id="IPR014470">
    <property type="entry name" value="UCP01500"/>
</dbReference>
<evidence type="ECO:0000313" key="3">
    <source>
        <dbReference type="EMBL" id="MFC7138153.1"/>
    </source>
</evidence>
<dbReference type="AlphaFoldDB" id="A0ABD5XSK8"/>
<evidence type="ECO:0000256" key="1">
    <source>
        <dbReference type="SAM" id="MobiDB-lite"/>
    </source>
</evidence>
<accession>A0ABD5XSK8</accession>
<feature type="transmembrane region" description="Helical" evidence="2">
    <location>
        <begin position="190"/>
        <end position="208"/>
    </location>
</feature>
<feature type="transmembrane region" description="Helical" evidence="2">
    <location>
        <begin position="220"/>
        <end position="244"/>
    </location>
</feature>
<organism evidence="3 4">
    <name type="scientific">Halobaculum litoreum</name>
    <dbReference type="NCBI Taxonomy" id="3031998"/>
    <lineage>
        <taxon>Archaea</taxon>
        <taxon>Methanobacteriati</taxon>
        <taxon>Methanobacteriota</taxon>
        <taxon>Stenosarchaea group</taxon>
        <taxon>Halobacteria</taxon>
        <taxon>Halobacteriales</taxon>
        <taxon>Haloferacaceae</taxon>
        <taxon>Halobaculum</taxon>
    </lineage>
</organism>
<feature type="region of interest" description="Disordered" evidence="1">
    <location>
        <begin position="1"/>
        <end position="40"/>
    </location>
</feature>
<keyword evidence="2" id="KW-0812">Transmembrane</keyword>
<name>A0ABD5XSK8_9EURY</name>
<gene>
    <name evidence="3" type="ORF">ACFQRB_20115</name>
</gene>
<evidence type="ECO:0000256" key="2">
    <source>
        <dbReference type="SAM" id="Phobius"/>
    </source>
</evidence>
<protein>
    <submittedName>
        <fullName evidence="3">DUF2270 domain-containing protein</fullName>
    </submittedName>
</protein>
<dbReference type="Pfam" id="PF10028">
    <property type="entry name" value="DUF2270"/>
    <property type="match status" value="1"/>
</dbReference>
<feature type="transmembrane region" description="Helical" evidence="2">
    <location>
        <begin position="85"/>
        <end position="102"/>
    </location>
</feature>
<sequence>MTGETRGEVDGEPATQPSAHATEAAESSDPVDTAASAEPDEATVADAHVGAGLLDEDMGPSSAMAHLYRGEVHRMKFWRERLDRTTNWAVIVIAALLTWAFSSPSNPHYIVLVGVAMLTVFLVIESRRYRGYDIWRTRVRAIQSNVWSYGLDPDAGLDDERWRERLSRDYRTPTLKITAEEAAAHRLRRVYLPLFGVLLAAWTIRITAFSTDGWVETAAIGLIPGGVVVGAVAAFYLGAVVVACRPRTWHATGELRTEDLRKER</sequence>
<feature type="transmembrane region" description="Helical" evidence="2">
    <location>
        <begin position="108"/>
        <end position="124"/>
    </location>
</feature>